<accession>A0ABY6CNY1</accession>
<protein>
    <submittedName>
        <fullName evidence="2">Polysaccharide pyruvyl transferase family protein</fullName>
    </submittedName>
</protein>
<keyword evidence="3" id="KW-1185">Reference proteome</keyword>
<gene>
    <name evidence="2" type="ORF">N6H18_11950</name>
</gene>
<dbReference type="InterPro" id="IPR007345">
    <property type="entry name" value="Polysacch_pyruvyl_Trfase"/>
</dbReference>
<evidence type="ECO:0000313" key="3">
    <source>
        <dbReference type="Proteomes" id="UP001065174"/>
    </source>
</evidence>
<evidence type="ECO:0000259" key="1">
    <source>
        <dbReference type="Pfam" id="PF04230"/>
    </source>
</evidence>
<feature type="domain" description="Polysaccharide pyruvyl transferase" evidence="1">
    <location>
        <begin position="13"/>
        <end position="231"/>
    </location>
</feature>
<dbReference type="Pfam" id="PF04230">
    <property type="entry name" value="PS_pyruv_trans"/>
    <property type="match status" value="1"/>
</dbReference>
<keyword evidence="2" id="KW-0808">Transferase</keyword>
<organism evidence="2 3">
    <name type="scientific">Reichenbachiella agarivorans</name>
    <dbReference type="NCBI Taxonomy" id="2979464"/>
    <lineage>
        <taxon>Bacteria</taxon>
        <taxon>Pseudomonadati</taxon>
        <taxon>Bacteroidota</taxon>
        <taxon>Cytophagia</taxon>
        <taxon>Cytophagales</taxon>
        <taxon>Reichenbachiellaceae</taxon>
        <taxon>Reichenbachiella</taxon>
    </lineage>
</organism>
<dbReference type="GO" id="GO:0016740">
    <property type="term" value="F:transferase activity"/>
    <property type="evidence" value="ECO:0007669"/>
    <property type="project" value="UniProtKB-KW"/>
</dbReference>
<sequence length="317" mass="36863">MKKAVLLYKKSKNIGDDIQGLAALTLLNDPETVILDRENLSQPEETEDLKLLCNGWFMDYAENWPPAKNVHPYFISFHVAKYPKIRKLMLDPKLVPYYQQFEPIGCRDHETVTLFNNIGINTYFSGCLTLTLPKSEKKRSNDIIITDLFINDILTGDYAKKVSYKLIPEKYHKYVKLRTHVRPHGNVSVADRLKDSQALLDEYAQAKLVVTSRIHCALPCLALGTPVYFLDFGYVRKSNRDRFDGILDLMHVVRPTIPFHENTRLEKIVKFFGLHRLFFPFIKKLKIDWENPLQNPTEYQQIADKIKKRVSDEFGLN</sequence>
<proteinExistence type="predicted"/>
<reference evidence="2" key="1">
    <citation type="submission" date="2022-09" db="EMBL/GenBank/DDBJ databases">
        <title>Comparative genomics and taxonomic characterization of three novel marine species of genus Reichenbachiella exhibiting antioxidant and polysaccharide degradation activities.</title>
        <authorList>
            <person name="Muhammad N."/>
            <person name="Lee Y.-J."/>
            <person name="Ko J."/>
            <person name="Kim S.-G."/>
        </authorList>
    </citation>
    <scope>NUCLEOTIDE SEQUENCE</scope>
    <source>
        <strain evidence="2">BKB1-1</strain>
    </source>
</reference>
<dbReference type="EMBL" id="CP106679">
    <property type="protein sequence ID" value="UXP31063.1"/>
    <property type="molecule type" value="Genomic_DNA"/>
</dbReference>
<name>A0ABY6CNY1_9BACT</name>
<dbReference type="Proteomes" id="UP001065174">
    <property type="component" value="Chromosome"/>
</dbReference>
<evidence type="ECO:0000313" key="2">
    <source>
        <dbReference type="EMBL" id="UXP31063.1"/>
    </source>
</evidence>
<dbReference type="RefSeq" id="WP_262308507.1">
    <property type="nucleotide sequence ID" value="NZ_CP106679.1"/>
</dbReference>